<proteinExistence type="predicted"/>
<evidence type="ECO:0000313" key="1">
    <source>
        <dbReference type="EMBL" id="AMM43982.1"/>
    </source>
</evidence>
<keyword evidence="2" id="KW-1185">Reference proteome</keyword>
<dbReference type="InterPro" id="IPR036410">
    <property type="entry name" value="HSP_DnaJ_Cys-rich_dom_sf"/>
</dbReference>
<dbReference type="EMBL" id="KU574722">
    <property type="protein sequence ID" value="AMM43982.1"/>
    <property type="molecule type" value="Genomic_DNA"/>
</dbReference>
<dbReference type="Gene3D" id="6.20.20.10">
    <property type="match status" value="1"/>
</dbReference>
<reference evidence="2" key="1">
    <citation type="submission" date="2016-01" db="EMBL/GenBank/DDBJ databases">
        <title>Isolation and Characterization of Enterobacteria phage CBB.</title>
        <authorList>
            <person name="Buttimer C.T.H."/>
            <person name="Hendrix H."/>
            <person name="Alexandre H."/>
            <person name="O'Mahony J."/>
            <person name="Lavigne R."/>
            <person name="Coffey A."/>
        </authorList>
    </citation>
    <scope>NUCLEOTIDE SEQUENCE [LARGE SCALE GENOMIC DNA]</scope>
</reference>
<accession>A0A1L2CVC5</accession>
<evidence type="ECO:0000313" key="2">
    <source>
        <dbReference type="Proteomes" id="UP000223891"/>
    </source>
</evidence>
<protein>
    <submittedName>
        <fullName evidence="1">Uncharacterized protein</fullName>
    </submittedName>
</protein>
<gene>
    <name evidence="1" type="ORF">CBB_419</name>
</gene>
<sequence>MDKCTVCNGDGWHYGGDGTMYECEPCNSTGVVQTNRRVLSEESFNQVQEAINKPANPFLMLRKLMRRKSTNSTYIKK</sequence>
<dbReference type="SUPFAM" id="SSF57938">
    <property type="entry name" value="DnaJ/Hsp40 cysteine-rich domain"/>
    <property type="match status" value="1"/>
</dbReference>
<dbReference type="Proteomes" id="UP000223891">
    <property type="component" value="Segment"/>
</dbReference>
<organism evidence="1 2">
    <name type="scientific">Pectobacterium phage vB_PcaM_CBB</name>
    <dbReference type="NCBI Taxonomy" id="2772511"/>
    <lineage>
        <taxon>Viruses</taxon>
        <taxon>Duplodnaviria</taxon>
        <taxon>Heunggongvirae</taxon>
        <taxon>Uroviricota</taxon>
        <taxon>Caudoviricetes</taxon>
        <taxon>Mimasvirus</taxon>
        <taxon>Mimasvirus CBB</taxon>
    </lineage>
</organism>
<name>A0A1L2CVC5_9CAUD</name>